<organism evidence="1 2">
    <name type="scientific">Albula glossodonta</name>
    <name type="common">roundjaw bonefish</name>
    <dbReference type="NCBI Taxonomy" id="121402"/>
    <lineage>
        <taxon>Eukaryota</taxon>
        <taxon>Metazoa</taxon>
        <taxon>Chordata</taxon>
        <taxon>Craniata</taxon>
        <taxon>Vertebrata</taxon>
        <taxon>Euteleostomi</taxon>
        <taxon>Actinopterygii</taxon>
        <taxon>Neopterygii</taxon>
        <taxon>Teleostei</taxon>
        <taxon>Albuliformes</taxon>
        <taxon>Albulidae</taxon>
        <taxon>Albula</taxon>
    </lineage>
</organism>
<dbReference type="AlphaFoldDB" id="A0A8T2N0G3"/>
<accession>A0A8T2N0G3</accession>
<evidence type="ECO:0000313" key="2">
    <source>
        <dbReference type="Proteomes" id="UP000824540"/>
    </source>
</evidence>
<name>A0A8T2N0G3_9TELE</name>
<reference evidence="1" key="1">
    <citation type="thesis" date="2021" institute="BYU ScholarsArchive" country="Provo, UT, USA">
        <title>Applications of and Algorithms for Genome Assembly and Genomic Analyses with an Emphasis on Marine Teleosts.</title>
        <authorList>
            <person name="Pickett B.D."/>
        </authorList>
    </citation>
    <scope>NUCLEOTIDE SEQUENCE</scope>
    <source>
        <strain evidence="1">HI-2016</strain>
    </source>
</reference>
<sequence>MLYFGLYLQRLTDEAVVMSWATRCTFVRSSRPPGRQQHIKDTICARLRIPDKQTIPEEVKRLLVVQVRQTQRKGEVHRETKGRLKFKKRSFMEKLLLHPGTDVAVSCCATFQRASIRLSVGPGDMDNYLSACLRMATFWCMCVRGPNSVSESPAVEREHPRKGIPEDWGPVVVFPFTLHSGGRDVGLGAPLVCSWDRSLRQLSDSSSCLRTLKPPRASAGGASPGRPLLGESASVRLGAFRGISPWGDPEMERQPSLVLPSLCELPLPPAEFTLTGGTLSTESAFLGNGGDLVVLCLLLHNGSGEHARWCIHRKVPALLFQELAQQAISGDSARGDRLPFYFLMGGRQGSESLTLPSHCAQELLGFVLAVRSNEALIPWLSLDLDFQRSLIFAGIAIAAATPPGADLFRLTPAIVGSLSLLLVAPRRSCRTVRRSKRLSISEAGLVVGGVSERAVPFLRMGAWGGSRIGVPFLKIGALSLSRRVTDSGGGTGQEEGSIGYKETHYHLSPVREKTWVGTENSCWTAHCGGSVSWSPHTWRQQQLKEGDLVVGFDRRASARLFDLGHRLLVSLSNVEEDEEEEEEQEDPGSGAATLLRMERSIGEQLEQELSASLLSLGRLVSGFEYSLSDSRGELRLGQALRSSCGSRLLQFCGGRAPCLSKGRRSLNGCGVLCGEEAPPPLLCTGASGDGLGLLEPSAGGESVVCFPFREVNVSAAT</sequence>
<dbReference type="EMBL" id="JAFBMS010000204">
    <property type="protein sequence ID" value="KAG9333346.1"/>
    <property type="molecule type" value="Genomic_DNA"/>
</dbReference>
<gene>
    <name evidence="1" type="ORF">JZ751_012755</name>
</gene>
<protein>
    <submittedName>
        <fullName evidence="1">Uncharacterized protein</fullName>
    </submittedName>
</protein>
<dbReference type="Proteomes" id="UP000824540">
    <property type="component" value="Unassembled WGS sequence"/>
</dbReference>
<comment type="caution">
    <text evidence="1">The sequence shown here is derived from an EMBL/GenBank/DDBJ whole genome shotgun (WGS) entry which is preliminary data.</text>
</comment>
<keyword evidence="2" id="KW-1185">Reference proteome</keyword>
<proteinExistence type="predicted"/>
<evidence type="ECO:0000313" key="1">
    <source>
        <dbReference type="EMBL" id="KAG9333346.1"/>
    </source>
</evidence>